<sequence length="178" mass="19718">MNCDVKSFWAFTLNGLDEVILPRVVTCFQPSQNFVSPLSPSLSRAMVISFIPAIDEVAHVAIPEWHATDSTVELRFSAVLGDEDFQQFKKNGMKVQVWSNIPLGRRNEGEWGEIDLHEANEPASVGSSDDSQISLVALCNESACGPRRSLPATIRAFPIFLIAITVPSRVLYTLYHVL</sequence>
<evidence type="ECO:0000313" key="1">
    <source>
        <dbReference type="EMBL" id="KAJ4499040.1"/>
    </source>
</evidence>
<proteinExistence type="predicted"/>
<dbReference type="Proteomes" id="UP001150217">
    <property type="component" value="Unassembled WGS sequence"/>
</dbReference>
<evidence type="ECO:0000313" key="2">
    <source>
        <dbReference type="Proteomes" id="UP001150217"/>
    </source>
</evidence>
<name>A0ABQ8VRP1_9AGAR</name>
<dbReference type="EMBL" id="JANVFT010000012">
    <property type="protein sequence ID" value="KAJ4499040.1"/>
    <property type="molecule type" value="Genomic_DNA"/>
</dbReference>
<organism evidence="1 2">
    <name type="scientific">Lentinula lateritia</name>
    <dbReference type="NCBI Taxonomy" id="40482"/>
    <lineage>
        <taxon>Eukaryota</taxon>
        <taxon>Fungi</taxon>
        <taxon>Dikarya</taxon>
        <taxon>Basidiomycota</taxon>
        <taxon>Agaricomycotina</taxon>
        <taxon>Agaricomycetes</taxon>
        <taxon>Agaricomycetidae</taxon>
        <taxon>Agaricales</taxon>
        <taxon>Marasmiineae</taxon>
        <taxon>Omphalotaceae</taxon>
        <taxon>Lentinula</taxon>
    </lineage>
</organism>
<keyword evidence="2" id="KW-1185">Reference proteome</keyword>
<protein>
    <submittedName>
        <fullName evidence="1">Uncharacterized protein</fullName>
    </submittedName>
</protein>
<accession>A0ABQ8VRP1</accession>
<reference evidence="1" key="1">
    <citation type="submission" date="2022-08" db="EMBL/GenBank/DDBJ databases">
        <title>A Global Phylogenomic Analysis of the Shiitake Genus Lentinula.</title>
        <authorList>
            <consortium name="DOE Joint Genome Institute"/>
            <person name="Sierra-Patev S."/>
            <person name="Min B."/>
            <person name="Naranjo-Ortiz M."/>
            <person name="Looney B."/>
            <person name="Konkel Z."/>
            <person name="Slot J.C."/>
            <person name="Sakamoto Y."/>
            <person name="Steenwyk J.L."/>
            <person name="Rokas A."/>
            <person name="Carro J."/>
            <person name="Camarero S."/>
            <person name="Ferreira P."/>
            <person name="Molpeceres G."/>
            <person name="Ruiz-Duenas F.J."/>
            <person name="Serrano A."/>
            <person name="Henrissat B."/>
            <person name="Drula E."/>
            <person name="Hughes K.W."/>
            <person name="Mata J.L."/>
            <person name="Ishikawa N.K."/>
            <person name="Vargas-Isla R."/>
            <person name="Ushijima S."/>
            <person name="Smith C.A."/>
            <person name="Ahrendt S."/>
            <person name="Andreopoulos W."/>
            <person name="He G."/>
            <person name="Labutti K."/>
            <person name="Lipzen A."/>
            <person name="Ng V."/>
            <person name="Riley R."/>
            <person name="Sandor L."/>
            <person name="Barry K."/>
            <person name="Martinez A.T."/>
            <person name="Xiao Y."/>
            <person name="Gibbons J.G."/>
            <person name="Terashima K."/>
            <person name="Grigoriev I.V."/>
            <person name="Hibbett D.S."/>
        </authorList>
    </citation>
    <scope>NUCLEOTIDE SEQUENCE</scope>
    <source>
        <strain evidence="1">RHP3577 ss4</strain>
    </source>
</reference>
<gene>
    <name evidence="1" type="ORF">C8R41DRAFT_81805</name>
</gene>
<comment type="caution">
    <text evidence="1">The sequence shown here is derived from an EMBL/GenBank/DDBJ whole genome shotgun (WGS) entry which is preliminary data.</text>
</comment>